<dbReference type="SUPFAM" id="SSF82895">
    <property type="entry name" value="TSP-1 type 1 repeat"/>
    <property type="match status" value="2"/>
</dbReference>
<dbReference type="InterPro" id="IPR036383">
    <property type="entry name" value="TSP1_rpt_sf"/>
</dbReference>
<dbReference type="InterPro" id="IPR000884">
    <property type="entry name" value="TSP1_rpt"/>
</dbReference>
<comment type="caution">
    <text evidence="1">The sequence shown here is derived from an EMBL/GenBank/DDBJ whole genome shotgun (WGS) entry which is preliminary data.</text>
</comment>
<organism evidence="1 2">
    <name type="scientific">Polarella glacialis</name>
    <name type="common">Dinoflagellate</name>
    <dbReference type="NCBI Taxonomy" id="89957"/>
    <lineage>
        <taxon>Eukaryota</taxon>
        <taxon>Sar</taxon>
        <taxon>Alveolata</taxon>
        <taxon>Dinophyceae</taxon>
        <taxon>Suessiales</taxon>
        <taxon>Suessiaceae</taxon>
        <taxon>Polarella</taxon>
    </lineage>
</organism>
<dbReference type="Proteomes" id="UP000654075">
    <property type="component" value="Unassembled WGS sequence"/>
</dbReference>
<name>A0A813E9Q0_POLGL</name>
<dbReference type="Pfam" id="PF00090">
    <property type="entry name" value="TSP_1"/>
    <property type="match status" value="2"/>
</dbReference>
<dbReference type="EMBL" id="CAJNNV010009822">
    <property type="protein sequence ID" value="CAE8597836.1"/>
    <property type="molecule type" value="Genomic_DNA"/>
</dbReference>
<accession>A0A813E9Q0</accession>
<keyword evidence="2" id="KW-1185">Reference proteome</keyword>
<reference evidence="1" key="1">
    <citation type="submission" date="2021-02" db="EMBL/GenBank/DDBJ databases">
        <authorList>
            <person name="Dougan E. K."/>
            <person name="Rhodes N."/>
            <person name="Thang M."/>
            <person name="Chan C."/>
        </authorList>
    </citation>
    <scope>NUCLEOTIDE SEQUENCE</scope>
</reference>
<dbReference type="Gene3D" id="2.20.100.10">
    <property type="entry name" value="Thrombospondin type-1 (TSP1) repeat"/>
    <property type="match status" value="2"/>
</dbReference>
<dbReference type="AlphaFoldDB" id="A0A813E9Q0"/>
<evidence type="ECO:0000313" key="1">
    <source>
        <dbReference type="EMBL" id="CAE8597836.1"/>
    </source>
</evidence>
<evidence type="ECO:0000313" key="2">
    <source>
        <dbReference type="Proteomes" id="UP000654075"/>
    </source>
</evidence>
<feature type="non-terminal residue" evidence="1">
    <location>
        <position position="1"/>
    </location>
</feature>
<dbReference type="PROSITE" id="PS50092">
    <property type="entry name" value="TSP1"/>
    <property type="match status" value="1"/>
</dbReference>
<gene>
    <name evidence="1" type="ORF">PGLA1383_LOCUS16262</name>
</gene>
<proteinExistence type="predicted"/>
<sequence>RQRTVFMNARNAGKPCEGGESVELADCPQAPCTAQVEVCEWSPWAPWTDCKRGGAPVACGGGERKRTRASVLKLESLPNGATSDVSSDGSMVSMAIGSSSARRLGLTSGDCKELQDEVQACAEVTCTNRMPEDCLWSAWSQWSACPCSGINERHRVIASVAEVTKSRPGLAFLTAT</sequence>
<protein>
    <submittedName>
        <fullName evidence="1">Uncharacterized protein</fullName>
    </submittedName>
</protein>